<protein>
    <submittedName>
        <fullName evidence="2">Heme oxygenase</fullName>
    </submittedName>
</protein>
<evidence type="ECO:0000313" key="3">
    <source>
        <dbReference type="Proteomes" id="UP000184292"/>
    </source>
</evidence>
<reference evidence="2 3" key="1">
    <citation type="submission" date="2016-11" db="EMBL/GenBank/DDBJ databases">
        <authorList>
            <person name="Jaros S."/>
            <person name="Januszkiewicz K."/>
            <person name="Wedrychowicz H."/>
        </authorList>
    </citation>
    <scope>NUCLEOTIDE SEQUENCE [LARGE SCALE GENOMIC DNA]</scope>
    <source>
        <strain evidence="2 3">DSM 100565</strain>
    </source>
</reference>
<evidence type="ECO:0000256" key="1">
    <source>
        <dbReference type="SAM" id="MobiDB-lite"/>
    </source>
</evidence>
<evidence type="ECO:0000313" key="2">
    <source>
        <dbReference type="EMBL" id="SHI52006.1"/>
    </source>
</evidence>
<accession>A0A1M6BTD7</accession>
<dbReference type="AlphaFoldDB" id="A0A1M6BTD7"/>
<dbReference type="InterPro" id="IPR016084">
    <property type="entry name" value="Haem_Oase-like_multi-hlx"/>
</dbReference>
<dbReference type="Gene3D" id="1.20.910.10">
    <property type="entry name" value="Heme oxygenase-like"/>
    <property type="match status" value="1"/>
</dbReference>
<feature type="region of interest" description="Disordered" evidence="1">
    <location>
        <begin position="86"/>
        <end position="117"/>
    </location>
</feature>
<sequence length="221" mass="23238">MTHAPPARTLQGADLRRRLRRDTEAAHDRLDRQIGRHDLTTPDGLAGFLGAQLRGLAVLAPHAPAELGPMMADIRARAGADLRRLGRPVPDARTPDPGAPDAGPPDAGAPAVREPGRAGRDPVAAAYLLLGAQLGTQVLARRWGAATDPSVRAAGTYFGRPPETALWRAFCDRTAAMPAAGAAADRIVADATALFDAFLHAARGDETEPAGPPDQITIERR</sequence>
<dbReference type="RefSeq" id="WP_073326583.1">
    <property type="nucleotide sequence ID" value="NZ_FQYO01000002.1"/>
</dbReference>
<dbReference type="OrthoDB" id="7629404at2"/>
<dbReference type="Proteomes" id="UP000184292">
    <property type="component" value="Unassembled WGS sequence"/>
</dbReference>
<dbReference type="EMBL" id="FQYO01000002">
    <property type="protein sequence ID" value="SHI52006.1"/>
    <property type="molecule type" value="Genomic_DNA"/>
</dbReference>
<dbReference type="SUPFAM" id="SSF48613">
    <property type="entry name" value="Heme oxygenase-like"/>
    <property type="match status" value="1"/>
</dbReference>
<keyword evidence="3" id="KW-1185">Reference proteome</keyword>
<dbReference type="STRING" id="1447782.SAMN05444417_0840"/>
<name>A0A1M6BTD7_9RHOB</name>
<proteinExistence type="predicted"/>
<feature type="compositionally biased region" description="Low complexity" evidence="1">
    <location>
        <begin position="95"/>
        <end position="111"/>
    </location>
</feature>
<organism evidence="2 3">
    <name type="scientific">Wenxinia saemankumensis</name>
    <dbReference type="NCBI Taxonomy" id="1447782"/>
    <lineage>
        <taxon>Bacteria</taxon>
        <taxon>Pseudomonadati</taxon>
        <taxon>Pseudomonadota</taxon>
        <taxon>Alphaproteobacteria</taxon>
        <taxon>Rhodobacterales</taxon>
        <taxon>Roseobacteraceae</taxon>
        <taxon>Wenxinia</taxon>
    </lineage>
</organism>
<gene>
    <name evidence="2" type="ORF">SAMN05444417_0840</name>
</gene>